<gene>
    <name evidence="2" type="ORF">Ae201684_017276</name>
</gene>
<dbReference type="Proteomes" id="UP000481153">
    <property type="component" value="Unassembled WGS sequence"/>
</dbReference>
<name>A0A6G0WAJ1_9STRA</name>
<dbReference type="Gene3D" id="3.40.50.10190">
    <property type="entry name" value="BRCT domain"/>
    <property type="match status" value="1"/>
</dbReference>
<dbReference type="SMART" id="SM00292">
    <property type="entry name" value="BRCT"/>
    <property type="match status" value="1"/>
</dbReference>
<dbReference type="SUPFAM" id="SSF52113">
    <property type="entry name" value="BRCT domain"/>
    <property type="match status" value="1"/>
</dbReference>
<dbReference type="VEuPathDB" id="FungiDB:AeMF1_020775"/>
<dbReference type="Gene3D" id="2.60.40.1190">
    <property type="match status" value="1"/>
</dbReference>
<dbReference type="PANTHER" id="PTHR35532:SF5">
    <property type="entry name" value="CARBOHYDRATE-BINDING DOMAIN-CONTAINING PROTEIN"/>
    <property type="match status" value="1"/>
</dbReference>
<accession>A0A6G0WAJ1</accession>
<protein>
    <recommendedName>
        <fullName evidence="1">BRCT domain-containing protein</fullName>
    </recommendedName>
</protein>
<dbReference type="CDD" id="cd17731">
    <property type="entry name" value="BRCT_TopBP1_rpt2_like"/>
    <property type="match status" value="1"/>
</dbReference>
<feature type="domain" description="BRCT" evidence="1">
    <location>
        <begin position="50"/>
        <end position="129"/>
    </location>
</feature>
<evidence type="ECO:0000259" key="1">
    <source>
        <dbReference type="PROSITE" id="PS50172"/>
    </source>
</evidence>
<dbReference type="InterPro" id="IPR010502">
    <property type="entry name" value="Carb-bd_dom_fam9"/>
</dbReference>
<dbReference type="InterPro" id="IPR059215">
    <property type="entry name" value="BRCT2_TopBP1-like"/>
</dbReference>
<dbReference type="PROSITE" id="PS50172">
    <property type="entry name" value="BRCT"/>
    <property type="match status" value="1"/>
</dbReference>
<dbReference type="EMBL" id="VJMJ01000292">
    <property type="protein sequence ID" value="KAF0723895.1"/>
    <property type="molecule type" value="Genomic_DNA"/>
</dbReference>
<evidence type="ECO:0000313" key="2">
    <source>
        <dbReference type="EMBL" id="KAF0723895.1"/>
    </source>
</evidence>
<dbReference type="SUPFAM" id="SSF49344">
    <property type="entry name" value="CBD9-like"/>
    <property type="match status" value="1"/>
</dbReference>
<dbReference type="GO" id="GO:0016052">
    <property type="term" value="P:carbohydrate catabolic process"/>
    <property type="evidence" value="ECO:0007669"/>
    <property type="project" value="InterPro"/>
</dbReference>
<sequence>MPYCEWVEESQGNIRTGVDAASRATSFRVDDAQGTRMLTKWCCRSDWTIFELKPLEGLCICTTGLYVEDRDKDQELCESMGGVYHPDLIFGTTTHLIAEHSEGAKYIAAIAYGIPIVTVDWIVACLDAQVRQMTKSAEWEYMATLDPPKYPCVRRPEGGRKGRMDLDGRLDKPEWANAVWTDRFVDIEGPARKPNPTLETRVKMMWDDEYLYVGAEMEEPRVWGTYTEKNTVMYHENDFEIFVDPDGSRHNYYEFEMNCLNTIWELVLHRPYKDGHSIDNPSNLTDIHSAVYIDGKPNDPSVVCKKWSVEVAIPLNEMVKFDEIRRRKVQAGDTWRMNFSRVHYDLNVQDGQYVKVPNRREYNFVWSPTGVIDIHRPEKWAYVVFLPSVAIDEPTWRNVCASLDSDRAVEDLLQKIYYEQREFHAAHSHYAATLAALCPDFEEPYVVSLEVADDKQSYIAKAIGSDGKPRSIRHDSKFLVDLHPVDVHGA</sequence>
<dbReference type="CDD" id="cd09620">
    <property type="entry name" value="CBM9_like_3"/>
    <property type="match status" value="1"/>
</dbReference>
<dbReference type="InterPro" id="IPR001357">
    <property type="entry name" value="BRCT_dom"/>
</dbReference>
<comment type="caution">
    <text evidence="2">The sequence shown here is derived from an EMBL/GenBank/DDBJ whole genome shotgun (WGS) entry which is preliminary data.</text>
</comment>
<dbReference type="GO" id="GO:0004553">
    <property type="term" value="F:hydrolase activity, hydrolyzing O-glycosyl compounds"/>
    <property type="evidence" value="ECO:0007669"/>
    <property type="project" value="InterPro"/>
</dbReference>
<dbReference type="GO" id="GO:0030246">
    <property type="term" value="F:carbohydrate binding"/>
    <property type="evidence" value="ECO:0007669"/>
    <property type="project" value="InterPro"/>
</dbReference>
<proteinExistence type="predicted"/>
<organism evidence="2 3">
    <name type="scientific">Aphanomyces euteiches</name>
    <dbReference type="NCBI Taxonomy" id="100861"/>
    <lineage>
        <taxon>Eukaryota</taxon>
        <taxon>Sar</taxon>
        <taxon>Stramenopiles</taxon>
        <taxon>Oomycota</taxon>
        <taxon>Saprolegniomycetes</taxon>
        <taxon>Saprolegniales</taxon>
        <taxon>Verrucalvaceae</taxon>
        <taxon>Aphanomyces</taxon>
    </lineage>
</organism>
<dbReference type="AlphaFoldDB" id="A0A6G0WAJ1"/>
<evidence type="ECO:0000313" key="3">
    <source>
        <dbReference type="Proteomes" id="UP000481153"/>
    </source>
</evidence>
<dbReference type="PANTHER" id="PTHR35532">
    <property type="entry name" value="SIMILAR TO POLYHYDROXYALKANOATE DEPOLYMERASE"/>
    <property type="match status" value="1"/>
</dbReference>
<reference evidence="2 3" key="1">
    <citation type="submission" date="2019-07" db="EMBL/GenBank/DDBJ databases">
        <title>Genomics analysis of Aphanomyces spp. identifies a new class of oomycete effector associated with host adaptation.</title>
        <authorList>
            <person name="Gaulin E."/>
        </authorList>
    </citation>
    <scope>NUCLEOTIDE SEQUENCE [LARGE SCALE GENOMIC DNA]</scope>
    <source>
        <strain evidence="2 3">ATCC 201684</strain>
    </source>
</reference>
<dbReference type="Pfam" id="PF12738">
    <property type="entry name" value="PTCB-BRCT"/>
    <property type="match status" value="1"/>
</dbReference>
<dbReference type="Pfam" id="PF06452">
    <property type="entry name" value="CBM9_1"/>
    <property type="match status" value="1"/>
</dbReference>
<dbReference type="InterPro" id="IPR036420">
    <property type="entry name" value="BRCT_dom_sf"/>
</dbReference>
<keyword evidence="3" id="KW-1185">Reference proteome</keyword>